<dbReference type="SUPFAM" id="SSF51395">
    <property type="entry name" value="FMN-linked oxidoreductases"/>
    <property type="match status" value="1"/>
</dbReference>
<keyword evidence="4" id="KW-1185">Reference proteome</keyword>
<dbReference type="InterPro" id="IPR044152">
    <property type="entry name" value="YqjM-like"/>
</dbReference>
<organism evidence="3 4">
    <name type="scientific">Novosphingobium mathurense</name>
    <dbReference type="NCBI Taxonomy" id="428990"/>
    <lineage>
        <taxon>Bacteria</taxon>
        <taxon>Pseudomonadati</taxon>
        <taxon>Pseudomonadota</taxon>
        <taxon>Alphaproteobacteria</taxon>
        <taxon>Sphingomonadales</taxon>
        <taxon>Sphingomonadaceae</taxon>
        <taxon>Novosphingobium</taxon>
    </lineage>
</organism>
<dbReference type="Gene3D" id="3.20.20.70">
    <property type="entry name" value="Aldolase class I"/>
    <property type="match status" value="1"/>
</dbReference>
<dbReference type="GO" id="GO:0050661">
    <property type="term" value="F:NADP binding"/>
    <property type="evidence" value="ECO:0007669"/>
    <property type="project" value="InterPro"/>
</dbReference>
<protein>
    <submittedName>
        <fullName evidence="3">Anthraniloyl-CoA monooxygenase</fullName>
    </submittedName>
</protein>
<feature type="domain" description="NADH:flavin oxidoreductase/NADH oxidase N-terminal" evidence="1">
    <location>
        <begin position="404"/>
        <end position="739"/>
    </location>
</feature>
<evidence type="ECO:0000313" key="4">
    <source>
        <dbReference type="Proteomes" id="UP000190989"/>
    </source>
</evidence>
<dbReference type="EMBL" id="FVZE01000004">
    <property type="protein sequence ID" value="SLK02132.1"/>
    <property type="molecule type" value="Genomic_DNA"/>
</dbReference>
<dbReference type="InterPro" id="IPR002938">
    <property type="entry name" value="FAD-bd"/>
</dbReference>
<sequence length="773" mass="85151">MRIACLGGGPAGIYFAISMKLRDPSHDIHVFERNRSGDTFGWGVVFSDQTLTNLQANDAVSAATIADSFAHWDDVDVTVGKNTVTSSGHGFIGIGRKHLLQILQARAHELGVVMHFETQFDADLSKFADFDLIVAADGINSMVRTAYEDKFDVDIQVRRNTFSWLGTTKLFEAFAFIFEKTHAGWIWAHAYRFDETHSTFIVECSPETWTGLGFDRMEQAESIALCEKIFARHLDGHPLISNATHLRGSAAWINFRRVLCRQWSFDNVVLLGDAAHTAHFSIGSGTKLALEDAIKLAQVLDRPKIKQGGTAAREELAVALAEYQQERHVEVLKIQNSARNSTEWFETLDRYLGFDLPQFAYSLMTRSQRVSHENLRLRDRDWLEGLERWFWSGNQNRNVPVQPMFTPFTLRGMTVPNRVVVPAMLTYSADEGGFANDFHSIHYGSRALGGAGLVITEMLAVSPQGRTTPACPGLWDDAHVERWAAINSFAHQHSAGKTCAQIGHAGARAACKVPVENEGYDQAMDEPWSIVSASAHPWRQGGLVPKALDAGGMDEIIRQFVDATVRADEAGFDMLEIQAGHGNLLSSFITPVMNERSDEFGGSLENRMRFPLRVIEAVRAIWPQEKPLAVRISANDWVGAAGITPTEAVEIATLLRSAGVDIVDVSAGETAPEARPVFGRMFQTPFADQIRNEAGIPTIAVGNIVDADQVNSILTAGRADLVALGRTHLFDPVWTLRAATSAGYEEHPVPGPYKPGHVLALRTARQQAEGARA</sequence>
<dbReference type="GO" id="GO:0010181">
    <property type="term" value="F:FMN binding"/>
    <property type="evidence" value="ECO:0007669"/>
    <property type="project" value="InterPro"/>
</dbReference>
<evidence type="ECO:0000259" key="1">
    <source>
        <dbReference type="Pfam" id="PF00724"/>
    </source>
</evidence>
<dbReference type="Proteomes" id="UP000190989">
    <property type="component" value="Unassembled WGS sequence"/>
</dbReference>
<accession>A0A1U6I280</accession>
<dbReference type="Pfam" id="PF01494">
    <property type="entry name" value="FAD_binding_3"/>
    <property type="match status" value="1"/>
</dbReference>
<feature type="domain" description="FAD-binding" evidence="2">
    <location>
        <begin position="131"/>
        <end position="303"/>
    </location>
</feature>
<evidence type="ECO:0000313" key="3">
    <source>
        <dbReference type="EMBL" id="SLK02132.1"/>
    </source>
</evidence>
<proteinExistence type="predicted"/>
<dbReference type="NCBIfam" id="NF006101">
    <property type="entry name" value="PRK08255.1"/>
    <property type="match status" value="1"/>
</dbReference>
<keyword evidence="3" id="KW-0560">Oxidoreductase</keyword>
<dbReference type="InterPro" id="IPR013785">
    <property type="entry name" value="Aldolase_TIM"/>
</dbReference>
<dbReference type="InterPro" id="IPR001155">
    <property type="entry name" value="OxRdtase_FMN_N"/>
</dbReference>
<keyword evidence="3" id="KW-0503">Monooxygenase</keyword>
<dbReference type="PANTHER" id="PTHR43303:SF3">
    <property type="entry name" value="BLR3436 PROTEIN"/>
    <property type="match status" value="1"/>
</dbReference>
<name>A0A1U6I280_9SPHN</name>
<dbReference type="AlphaFoldDB" id="A0A1U6I280"/>
<reference evidence="4" key="1">
    <citation type="submission" date="2017-02" db="EMBL/GenBank/DDBJ databases">
        <authorList>
            <person name="Varghese N."/>
            <person name="Submissions S."/>
        </authorList>
    </citation>
    <scope>NUCLEOTIDE SEQUENCE [LARGE SCALE GENOMIC DNA]</scope>
    <source>
        <strain evidence="4">SM117</strain>
    </source>
</reference>
<dbReference type="GO" id="GO:0071949">
    <property type="term" value="F:FAD binding"/>
    <property type="evidence" value="ECO:0007669"/>
    <property type="project" value="InterPro"/>
</dbReference>
<dbReference type="SUPFAM" id="SSF51905">
    <property type="entry name" value="FAD/NAD(P)-binding domain"/>
    <property type="match status" value="1"/>
</dbReference>
<dbReference type="Pfam" id="PF00724">
    <property type="entry name" value="Oxidored_FMN"/>
    <property type="match status" value="1"/>
</dbReference>
<dbReference type="RefSeq" id="WP_079730764.1">
    <property type="nucleotide sequence ID" value="NZ_FVZE01000004.1"/>
</dbReference>
<dbReference type="PRINTS" id="PR00420">
    <property type="entry name" value="RNGMNOXGNASE"/>
</dbReference>
<gene>
    <name evidence="3" type="ORF">SAMN06295987_10449</name>
</gene>
<dbReference type="STRING" id="428990.SAMN06295987_10449"/>
<dbReference type="GO" id="GO:0003959">
    <property type="term" value="F:NADPH dehydrogenase activity"/>
    <property type="evidence" value="ECO:0007669"/>
    <property type="project" value="InterPro"/>
</dbReference>
<dbReference type="CDD" id="cd02932">
    <property type="entry name" value="OYE_YqiM_FMN"/>
    <property type="match status" value="1"/>
</dbReference>
<dbReference type="Gene3D" id="3.50.50.60">
    <property type="entry name" value="FAD/NAD(P)-binding domain"/>
    <property type="match status" value="1"/>
</dbReference>
<dbReference type="InterPro" id="IPR036188">
    <property type="entry name" value="FAD/NAD-bd_sf"/>
</dbReference>
<evidence type="ECO:0000259" key="2">
    <source>
        <dbReference type="Pfam" id="PF01494"/>
    </source>
</evidence>
<dbReference type="GO" id="GO:0004497">
    <property type="term" value="F:monooxygenase activity"/>
    <property type="evidence" value="ECO:0007669"/>
    <property type="project" value="UniProtKB-KW"/>
</dbReference>
<dbReference type="Gene3D" id="3.30.9.20">
    <property type="match status" value="1"/>
</dbReference>
<dbReference type="PANTHER" id="PTHR43303">
    <property type="entry name" value="NADPH DEHYDROGENASE C23G7.10C-RELATED"/>
    <property type="match status" value="1"/>
</dbReference>